<dbReference type="GO" id="GO:0000271">
    <property type="term" value="P:polysaccharide biosynthetic process"/>
    <property type="evidence" value="ECO:0007669"/>
    <property type="project" value="TreeGrafter"/>
</dbReference>
<feature type="transmembrane region" description="Helical" evidence="1">
    <location>
        <begin position="240"/>
        <end position="259"/>
    </location>
</feature>
<dbReference type="Pfam" id="PF01757">
    <property type="entry name" value="Acyl_transf_3"/>
    <property type="match status" value="1"/>
</dbReference>
<feature type="transmembrane region" description="Helical" evidence="1">
    <location>
        <begin position="341"/>
        <end position="362"/>
    </location>
</feature>
<dbReference type="PANTHER" id="PTHR23028">
    <property type="entry name" value="ACETYLTRANSFERASE"/>
    <property type="match status" value="1"/>
</dbReference>
<dbReference type="AlphaFoldDB" id="A0A4Y8AGB8"/>
<evidence type="ECO:0000313" key="3">
    <source>
        <dbReference type="EMBL" id="TEW67798.1"/>
    </source>
</evidence>
<reference evidence="3 4" key="1">
    <citation type="journal article" date="2016" name="Int. J. Syst. Evol. Microbiol.">
        <title>Proposal of Mucilaginibacter phyllosphaerae sp. nov. isolated from the phyllosphere of Galium album.</title>
        <authorList>
            <person name="Aydogan E.L."/>
            <person name="Busse H.J."/>
            <person name="Moser G."/>
            <person name="Muller C."/>
            <person name="Kampfer P."/>
            <person name="Glaeser S.P."/>
        </authorList>
    </citation>
    <scope>NUCLEOTIDE SEQUENCE [LARGE SCALE GENOMIC DNA]</scope>
    <source>
        <strain evidence="3 4">PP-F2FG21</strain>
    </source>
</reference>
<dbReference type="Proteomes" id="UP000297248">
    <property type="component" value="Unassembled WGS sequence"/>
</dbReference>
<evidence type="ECO:0000313" key="4">
    <source>
        <dbReference type="Proteomes" id="UP000297248"/>
    </source>
</evidence>
<feature type="transmembrane region" description="Helical" evidence="1">
    <location>
        <begin position="268"/>
        <end position="285"/>
    </location>
</feature>
<dbReference type="GO" id="GO:0016747">
    <property type="term" value="F:acyltransferase activity, transferring groups other than amino-acyl groups"/>
    <property type="evidence" value="ECO:0007669"/>
    <property type="project" value="InterPro"/>
</dbReference>
<keyword evidence="3" id="KW-0808">Transferase</keyword>
<gene>
    <name evidence="3" type="ORF">E2R65_07360</name>
</gene>
<keyword evidence="1" id="KW-1133">Transmembrane helix</keyword>
<feature type="transmembrane region" description="Helical" evidence="1">
    <location>
        <begin position="180"/>
        <end position="198"/>
    </location>
</feature>
<feature type="transmembrane region" description="Helical" evidence="1">
    <location>
        <begin position="130"/>
        <end position="147"/>
    </location>
</feature>
<feature type="transmembrane region" description="Helical" evidence="1">
    <location>
        <begin position="85"/>
        <end position="110"/>
    </location>
</feature>
<feature type="transmembrane region" description="Helical" evidence="1">
    <location>
        <begin position="55"/>
        <end position="73"/>
    </location>
</feature>
<accession>A0A4Y8AGB8</accession>
<feature type="transmembrane region" description="Helical" evidence="1">
    <location>
        <begin position="210"/>
        <end position="228"/>
    </location>
</feature>
<comment type="caution">
    <text evidence="3">The sequence shown here is derived from an EMBL/GenBank/DDBJ whole genome shotgun (WGS) entry which is preliminary data.</text>
</comment>
<keyword evidence="1" id="KW-0812">Transmembrane</keyword>
<name>A0A4Y8AGB8_9SPHI</name>
<protein>
    <submittedName>
        <fullName evidence="3">Acyltransferase</fullName>
    </submittedName>
</protein>
<feature type="transmembrane region" description="Helical" evidence="1">
    <location>
        <begin position="374"/>
        <end position="395"/>
    </location>
</feature>
<proteinExistence type="predicted"/>
<keyword evidence="1" id="KW-0472">Membrane</keyword>
<dbReference type="InterPro" id="IPR050879">
    <property type="entry name" value="Acyltransferase_3"/>
</dbReference>
<evidence type="ECO:0000259" key="2">
    <source>
        <dbReference type="Pfam" id="PF01757"/>
    </source>
</evidence>
<organism evidence="3 4">
    <name type="scientific">Mucilaginibacter phyllosphaerae</name>
    <dbReference type="NCBI Taxonomy" id="1812349"/>
    <lineage>
        <taxon>Bacteria</taxon>
        <taxon>Pseudomonadati</taxon>
        <taxon>Bacteroidota</taxon>
        <taxon>Sphingobacteriia</taxon>
        <taxon>Sphingobacteriales</taxon>
        <taxon>Sphingobacteriaceae</taxon>
        <taxon>Mucilaginibacter</taxon>
    </lineage>
</organism>
<dbReference type="EMBL" id="SNQG01000002">
    <property type="protein sequence ID" value="TEW67798.1"/>
    <property type="molecule type" value="Genomic_DNA"/>
</dbReference>
<evidence type="ECO:0000256" key="1">
    <source>
        <dbReference type="SAM" id="Phobius"/>
    </source>
</evidence>
<dbReference type="InterPro" id="IPR002656">
    <property type="entry name" value="Acyl_transf_3_dom"/>
</dbReference>
<keyword evidence="3" id="KW-0012">Acyltransferase</keyword>
<sequence>MIRPTAILHRLKKKAGFTTLQLLSVPNNPKSVLNKIELNSAASAKPNNRFVALDGLRALAALGVLWIHTWAIYGSPRLWIGPLDITSILALGGNGVDLFFVISGFCMYYFYAKNKVFVYKDFGAFIKNRWARLSPAFYTICAIYIVIRVTENHQYAYIKTAITSLIYFNGILPEYSPESIFWSLTAEWEFYLIIPFLLIYQNRLGFKKTFFIISITIIVIALTGIVFLRSGSDDLLGHIIFRYFEFMWGILAGKLLLAYPRMQLKNRWLYLIFFIIITYTGRLMISKPVLSLIADYYNLFKLIGFTLMGLGFGGITYLAITSTKYLKFILGNKVLSYIGKISFSFYLYHGLVHQLTGNYLIAKFPNFKGILAPITTFFISAAILIPIATLSFIVLEKPFMARSKKR</sequence>
<dbReference type="PANTHER" id="PTHR23028:SF53">
    <property type="entry name" value="ACYL_TRANSF_3 DOMAIN-CONTAINING PROTEIN"/>
    <property type="match status" value="1"/>
</dbReference>
<feature type="transmembrane region" description="Helical" evidence="1">
    <location>
        <begin position="297"/>
        <end position="320"/>
    </location>
</feature>
<dbReference type="GO" id="GO:0016020">
    <property type="term" value="C:membrane"/>
    <property type="evidence" value="ECO:0007669"/>
    <property type="project" value="TreeGrafter"/>
</dbReference>
<feature type="domain" description="Acyltransferase 3" evidence="2">
    <location>
        <begin position="51"/>
        <end position="389"/>
    </location>
</feature>